<sequence length="204" mass="23384">MLDEIRKIFISSYHINNVMEDDSWKCVSISNKMPQRKDKQIHDKTALLSLNSKLVGMYASCGDMQTCVGLMELNNGREVHSMHNEPNTKNKASTDVVTRYNLILRPKKHYNILSHHHVVDYLDLCSELHFLSSAPTDIRSPASTMIANGKPEHFLSISTAKINHPLKPHNVLLDEYYNARISDFNIMFQDIDEEFQVEVNARLG</sequence>
<protein>
    <submittedName>
        <fullName evidence="1">Uncharacterized protein</fullName>
    </submittedName>
</protein>
<accession>A0A7J6DVD2</accession>
<keyword evidence="2" id="KW-1185">Reference proteome</keyword>
<dbReference type="Proteomes" id="UP000583929">
    <property type="component" value="Unassembled WGS sequence"/>
</dbReference>
<name>A0A7J6DVD2_CANSA</name>
<gene>
    <name evidence="1" type="ORF">G4B88_000328</name>
</gene>
<evidence type="ECO:0000313" key="1">
    <source>
        <dbReference type="EMBL" id="KAF4350067.1"/>
    </source>
</evidence>
<organism evidence="1 2">
    <name type="scientific">Cannabis sativa</name>
    <name type="common">Hemp</name>
    <name type="synonym">Marijuana</name>
    <dbReference type="NCBI Taxonomy" id="3483"/>
    <lineage>
        <taxon>Eukaryota</taxon>
        <taxon>Viridiplantae</taxon>
        <taxon>Streptophyta</taxon>
        <taxon>Embryophyta</taxon>
        <taxon>Tracheophyta</taxon>
        <taxon>Spermatophyta</taxon>
        <taxon>Magnoliopsida</taxon>
        <taxon>eudicotyledons</taxon>
        <taxon>Gunneridae</taxon>
        <taxon>Pentapetalae</taxon>
        <taxon>rosids</taxon>
        <taxon>fabids</taxon>
        <taxon>Rosales</taxon>
        <taxon>Cannabaceae</taxon>
        <taxon>Cannabis</taxon>
    </lineage>
</organism>
<reference evidence="1 2" key="1">
    <citation type="journal article" date="2020" name="bioRxiv">
        <title>Sequence and annotation of 42 cannabis genomes reveals extensive copy number variation in cannabinoid synthesis and pathogen resistance genes.</title>
        <authorList>
            <person name="Mckernan K.J."/>
            <person name="Helbert Y."/>
            <person name="Kane L.T."/>
            <person name="Ebling H."/>
            <person name="Zhang L."/>
            <person name="Liu B."/>
            <person name="Eaton Z."/>
            <person name="Mclaughlin S."/>
            <person name="Kingan S."/>
            <person name="Baybayan P."/>
            <person name="Concepcion G."/>
            <person name="Jordan M."/>
            <person name="Riva A."/>
            <person name="Barbazuk W."/>
            <person name="Harkins T."/>
        </authorList>
    </citation>
    <scope>NUCLEOTIDE SEQUENCE [LARGE SCALE GENOMIC DNA]</scope>
    <source>
        <strain evidence="2">cv. Jamaican Lion 4</strain>
        <tissue evidence="1">Leaf</tissue>
    </source>
</reference>
<evidence type="ECO:0000313" key="2">
    <source>
        <dbReference type="Proteomes" id="UP000583929"/>
    </source>
</evidence>
<proteinExistence type="predicted"/>
<dbReference type="EMBL" id="JAATIQ010000612">
    <property type="protein sequence ID" value="KAF4350067.1"/>
    <property type="molecule type" value="Genomic_DNA"/>
</dbReference>
<comment type="caution">
    <text evidence="1">The sequence shown here is derived from an EMBL/GenBank/DDBJ whole genome shotgun (WGS) entry which is preliminary data.</text>
</comment>
<dbReference type="AlphaFoldDB" id="A0A7J6DVD2"/>